<dbReference type="Proteomes" id="UP000630923">
    <property type="component" value="Unassembled WGS sequence"/>
</dbReference>
<keyword evidence="6" id="KW-0808">Transferase</keyword>
<keyword evidence="2" id="KW-0663">Pyridoxal phosphate</keyword>
<protein>
    <submittedName>
        <fullName evidence="6">Aminotransferase class V</fullName>
    </submittedName>
</protein>
<evidence type="ECO:0000256" key="1">
    <source>
        <dbReference type="ARBA" id="ARBA00001933"/>
    </source>
</evidence>
<dbReference type="InterPro" id="IPR015424">
    <property type="entry name" value="PyrdxlP-dep_Trfase"/>
</dbReference>
<evidence type="ECO:0000256" key="3">
    <source>
        <dbReference type="RuleBase" id="RU004075"/>
    </source>
</evidence>
<evidence type="ECO:0000313" key="6">
    <source>
        <dbReference type="EMBL" id="GHF25278.1"/>
    </source>
</evidence>
<evidence type="ECO:0000259" key="5">
    <source>
        <dbReference type="Pfam" id="PF00266"/>
    </source>
</evidence>
<evidence type="ECO:0000256" key="2">
    <source>
        <dbReference type="ARBA" id="ARBA00022898"/>
    </source>
</evidence>
<dbReference type="Gene3D" id="3.90.1150.10">
    <property type="entry name" value="Aspartate Aminotransferase, domain 1"/>
    <property type="match status" value="1"/>
</dbReference>
<dbReference type="InterPro" id="IPR015422">
    <property type="entry name" value="PyrdxlP-dep_Trfase_small"/>
</dbReference>
<name>A0A919AU79_9PROT</name>
<comment type="cofactor">
    <cofactor evidence="1 4">
        <name>pyridoxal 5'-phosphate</name>
        <dbReference type="ChEBI" id="CHEBI:597326"/>
    </cofactor>
</comment>
<reference evidence="6" key="2">
    <citation type="submission" date="2020-09" db="EMBL/GenBank/DDBJ databases">
        <authorList>
            <person name="Sun Q."/>
            <person name="Kim S."/>
        </authorList>
    </citation>
    <scope>NUCLEOTIDE SEQUENCE</scope>
    <source>
        <strain evidence="6">KCTC 42590</strain>
    </source>
</reference>
<dbReference type="SUPFAM" id="SSF53383">
    <property type="entry name" value="PLP-dependent transferases"/>
    <property type="match status" value="1"/>
</dbReference>
<comment type="similarity">
    <text evidence="3">Belongs to the class-V pyridoxal-phosphate-dependent aminotransferase family.</text>
</comment>
<proteinExistence type="inferred from homology"/>
<sequence length="397" mass="43152">MTSCNTFSEETLTALRLDTPGVEQRMHFDSAGCSIMARSVLDVQIRHLEEEAIVGGYVAQEQHADQLEGFYDSLATLLGGDARNFAFAGSAVDAWTKAFYSLNLQSGDNIVTAYNEYCSNFVAFIHMKKTRGIEIRVAPAGEDGTLDLEALEGLIDSNTKVISVSHVPSSSGQVNDVHAVGVIARRHDVPFLLDSCQSIGQLPVNIKDIGCDMLIGTGRKFLRGPRGTGFLYISDTMLRQINPVVLTNQSAVWTADFDYELRTDARVFEAWERSVAGQLCLGAAIDYLLDIGPDAAFTAIASNASYLRKNIASIPNVTSTCPADASGAIITFNKKDKDPTEVKAVLHARNIGVQTASVVHTRLDLDARGIQSAVRVSPHYYHSKDDMDDLLTAIEDI</sequence>
<dbReference type="GO" id="GO:0008483">
    <property type="term" value="F:transaminase activity"/>
    <property type="evidence" value="ECO:0007669"/>
    <property type="project" value="UniProtKB-KW"/>
</dbReference>
<dbReference type="AlphaFoldDB" id="A0A919AU79"/>
<dbReference type="Pfam" id="PF00266">
    <property type="entry name" value="Aminotran_5"/>
    <property type="match status" value="1"/>
</dbReference>
<feature type="domain" description="Aminotransferase class V" evidence="5">
    <location>
        <begin position="28"/>
        <end position="390"/>
    </location>
</feature>
<reference evidence="6" key="1">
    <citation type="journal article" date="2014" name="Int. J. Syst. Evol. Microbiol.">
        <title>Complete genome sequence of Corynebacterium casei LMG S-19264T (=DSM 44701T), isolated from a smear-ripened cheese.</title>
        <authorList>
            <consortium name="US DOE Joint Genome Institute (JGI-PGF)"/>
            <person name="Walter F."/>
            <person name="Albersmeier A."/>
            <person name="Kalinowski J."/>
            <person name="Ruckert C."/>
        </authorList>
    </citation>
    <scope>NUCLEOTIDE SEQUENCE</scope>
    <source>
        <strain evidence="6">KCTC 42590</strain>
    </source>
</reference>
<keyword evidence="6" id="KW-0032">Aminotransferase</keyword>
<organism evidence="6 7">
    <name type="scientific">Kordiimonas sediminis</name>
    <dbReference type="NCBI Taxonomy" id="1735581"/>
    <lineage>
        <taxon>Bacteria</taxon>
        <taxon>Pseudomonadati</taxon>
        <taxon>Pseudomonadota</taxon>
        <taxon>Alphaproteobacteria</taxon>
        <taxon>Kordiimonadales</taxon>
        <taxon>Kordiimonadaceae</taxon>
        <taxon>Kordiimonas</taxon>
    </lineage>
</organism>
<keyword evidence="7" id="KW-1185">Reference proteome</keyword>
<dbReference type="InterPro" id="IPR020578">
    <property type="entry name" value="Aminotrans_V_PyrdxlP_BS"/>
</dbReference>
<comment type="caution">
    <text evidence="6">The sequence shown here is derived from an EMBL/GenBank/DDBJ whole genome shotgun (WGS) entry which is preliminary data.</text>
</comment>
<accession>A0A919AU79</accession>
<dbReference type="RefSeq" id="WP_191252536.1">
    <property type="nucleotide sequence ID" value="NZ_BNCI01000002.1"/>
</dbReference>
<dbReference type="InterPro" id="IPR000192">
    <property type="entry name" value="Aminotrans_V_dom"/>
</dbReference>
<dbReference type="PROSITE" id="PS00595">
    <property type="entry name" value="AA_TRANSFER_CLASS_5"/>
    <property type="match status" value="1"/>
</dbReference>
<dbReference type="EMBL" id="BNCI01000002">
    <property type="protein sequence ID" value="GHF25278.1"/>
    <property type="molecule type" value="Genomic_DNA"/>
</dbReference>
<evidence type="ECO:0000313" key="7">
    <source>
        <dbReference type="Proteomes" id="UP000630923"/>
    </source>
</evidence>
<dbReference type="PANTHER" id="PTHR43586">
    <property type="entry name" value="CYSTEINE DESULFURASE"/>
    <property type="match status" value="1"/>
</dbReference>
<evidence type="ECO:0000256" key="4">
    <source>
        <dbReference type="RuleBase" id="RU004504"/>
    </source>
</evidence>
<gene>
    <name evidence="6" type="ORF">GCM10017044_20070</name>
</gene>
<dbReference type="InterPro" id="IPR015421">
    <property type="entry name" value="PyrdxlP-dep_Trfase_major"/>
</dbReference>
<dbReference type="PANTHER" id="PTHR43586:SF24">
    <property type="entry name" value="BLR4730 PROTEIN"/>
    <property type="match status" value="1"/>
</dbReference>
<dbReference type="Gene3D" id="3.40.640.10">
    <property type="entry name" value="Type I PLP-dependent aspartate aminotransferase-like (Major domain)"/>
    <property type="match status" value="1"/>
</dbReference>